<organism evidence="1 2">
    <name type="scientific">Lapillicoccus jejuensis</name>
    <dbReference type="NCBI Taxonomy" id="402171"/>
    <lineage>
        <taxon>Bacteria</taxon>
        <taxon>Bacillati</taxon>
        <taxon>Actinomycetota</taxon>
        <taxon>Actinomycetes</taxon>
        <taxon>Micrococcales</taxon>
        <taxon>Intrasporangiaceae</taxon>
        <taxon>Lapillicoccus</taxon>
    </lineage>
</organism>
<dbReference type="RefSeq" id="WP_141850041.1">
    <property type="nucleotide sequence ID" value="NZ_BAAAPR010000019.1"/>
</dbReference>
<evidence type="ECO:0000313" key="1">
    <source>
        <dbReference type="EMBL" id="TQJ10883.1"/>
    </source>
</evidence>
<dbReference type="Pfam" id="PF11248">
    <property type="entry name" value="DUF3046"/>
    <property type="match status" value="1"/>
</dbReference>
<dbReference type="InterPro" id="IPR021408">
    <property type="entry name" value="DUF3046"/>
</dbReference>
<proteinExistence type="predicted"/>
<protein>
    <submittedName>
        <fullName evidence="1">DUF3046 family protein</fullName>
    </submittedName>
</protein>
<reference evidence="1 2" key="1">
    <citation type="submission" date="2019-06" db="EMBL/GenBank/DDBJ databases">
        <title>Sequencing the genomes of 1000 actinobacteria strains.</title>
        <authorList>
            <person name="Klenk H.-P."/>
        </authorList>
    </citation>
    <scope>NUCLEOTIDE SEQUENCE [LARGE SCALE GENOMIC DNA]</scope>
    <source>
        <strain evidence="1 2">DSM 18607</strain>
    </source>
</reference>
<sequence>MRLSVFWSLMDDEFGPAYSRTLARDHTLLALGDRTADEALAAGVPAREVWEALCDAMDVPPERRFGKDPTPPRRR</sequence>
<gene>
    <name evidence="1" type="ORF">FB458_4026</name>
</gene>
<evidence type="ECO:0000313" key="2">
    <source>
        <dbReference type="Proteomes" id="UP000317893"/>
    </source>
</evidence>
<keyword evidence="2" id="KW-1185">Reference proteome</keyword>
<dbReference type="OrthoDB" id="3215033at2"/>
<dbReference type="AlphaFoldDB" id="A0A542E6C1"/>
<dbReference type="Proteomes" id="UP000317893">
    <property type="component" value="Unassembled WGS sequence"/>
</dbReference>
<accession>A0A542E6C1</accession>
<dbReference type="EMBL" id="VFMN01000001">
    <property type="protein sequence ID" value="TQJ10883.1"/>
    <property type="molecule type" value="Genomic_DNA"/>
</dbReference>
<comment type="caution">
    <text evidence="1">The sequence shown here is derived from an EMBL/GenBank/DDBJ whole genome shotgun (WGS) entry which is preliminary data.</text>
</comment>
<name>A0A542E6C1_9MICO</name>